<dbReference type="PANTHER" id="PTHR30163:SF10">
    <property type="entry name" value="TRANSGLYCOLASE-RELATED"/>
    <property type="match status" value="1"/>
</dbReference>
<dbReference type="SUPFAM" id="SSF53955">
    <property type="entry name" value="Lysozyme-like"/>
    <property type="match status" value="1"/>
</dbReference>
<gene>
    <name evidence="2" type="ORF">CVM73_39055</name>
</gene>
<keyword evidence="3" id="KW-1185">Reference proteome</keyword>
<dbReference type="GO" id="GO:0008933">
    <property type="term" value="F:peptidoglycan lytic transglycosylase activity"/>
    <property type="evidence" value="ECO:0007669"/>
    <property type="project" value="TreeGrafter"/>
</dbReference>
<dbReference type="AlphaFoldDB" id="A0A2M8QWK8"/>
<dbReference type="Gene3D" id="1.10.8.350">
    <property type="entry name" value="Bacterial muramidase"/>
    <property type="match status" value="1"/>
</dbReference>
<evidence type="ECO:0000313" key="3">
    <source>
        <dbReference type="Proteomes" id="UP000231194"/>
    </source>
</evidence>
<organism evidence="2 3">
    <name type="scientific">Bradyrhizobium forestalis</name>
    <dbReference type="NCBI Taxonomy" id="1419263"/>
    <lineage>
        <taxon>Bacteria</taxon>
        <taxon>Pseudomonadati</taxon>
        <taxon>Pseudomonadota</taxon>
        <taxon>Alphaproteobacteria</taxon>
        <taxon>Hyphomicrobiales</taxon>
        <taxon>Nitrobacteraceae</taxon>
        <taxon>Bradyrhizobium</taxon>
    </lineage>
</organism>
<protein>
    <submittedName>
        <fullName evidence="2">Lytic murein transglycosylase</fullName>
    </submittedName>
</protein>
<dbReference type="InterPro" id="IPR031304">
    <property type="entry name" value="SLT_2"/>
</dbReference>
<dbReference type="GO" id="GO:0009253">
    <property type="term" value="P:peptidoglycan catabolic process"/>
    <property type="evidence" value="ECO:0007669"/>
    <property type="project" value="TreeGrafter"/>
</dbReference>
<accession>A0A2M8QWK8</accession>
<dbReference type="Pfam" id="PF13406">
    <property type="entry name" value="SLT_2"/>
    <property type="match status" value="1"/>
</dbReference>
<evidence type="ECO:0000259" key="1">
    <source>
        <dbReference type="Pfam" id="PF13406"/>
    </source>
</evidence>
<evidence type="ECO:0000313" key="2">
    <source>
        <dbReference type="EMBL" id="PJG49954.1"/>
    </source>
</evidence>
<dbReference type="PANTHER" id="PTHR30163">
    <property type="entry name" value="MEMBRANE-BOUND LYTIC MUREIN TRANSGLYCOSYLASE B"/>
    <property type="match status" value="1"/>
</dbReference>
<dbReference type="FunFam" id="1.10.8.350:FF:000001">
    <property type="entry name" value="Lytic murein transglycosylase B"/>
    <property type="match status" value="1"/>
</dbReference>
<feature type="non-terminal residue" evidence="2">
    <location>
        <position position="134"/>
    </location>
</feature>
<proteinExistence type="predicted"/>
<dbReference type="InterPro" id="IPR023346">
    <property type="entry name" value="Lysozyme-like_dom_sf"/>
</dbReference>
<dbReference type="Gene3D" id="1.10.530.10">
    <property type="match status" value="1"/>
</dbReference>
<feature type="domain" description="Transglycosylase SLT" evidence="1">
    <location>
        <begin position="1"/>
        <end position="134"/>
    </location>
</feature>
<dbReference type="Proteomes" id="UP000231194">
    <property type="component" value="Unassembled WGS sequence"/>
</dbReference>
<feature type="non-terminal residue" evidence="2">
    <location>
        <position position="1"/>
    </location>
</feature>
<dbReference type="RefSeq" id="WP_146006769.1">
    <property type="nucleotide sequence ID" value="NZ_PGVG01000156.1"/>
</dbReference>
<dbReference type="EMBL" id="PGVG01000156">
    <property type="protein sequence ID" value="PJG49954.1"/>
    <property type="molecule type" value="Genomic_DNA"/>
</dbReference>
<reference evidence="2 3" key="1">
    <citation type="submission" date="2017-11" db="EMBL/GenBank/DDBJ databases">
        <title>Bradyrhizobium forestalis sp. nov., an efficient nitrogen-fixing bacterium isolated from nodules of forest legume species in the Amazon.</title>
        <authorList>
            <person name="Costa E.M."/>
            <person name="Guimaraes A."/>
            <person name="Carvalho T.S."/>
            <person name="Rodrigues T.L."/>
            <person name="Ribeiro P.R.A."/>
            <person name="Lebbe L."/>
            <person name="Willems A."/>
            <person name="Moreira F.M.S."/>
        </authorList>
    </citation>
    <scope>NUCLEOTIDE SEQUENCE [LARGE SCALE GENOMIC DNA]</scope>
    <source>
        <strain evidence="2 3">INPA54B</strain>
    </source>
</reference>
<sequence length="134" mass="14752">EFTTPIWDYLAGLVDDQRVADGKARMAEHADLLRKVAARYQVDPATGVAVWGVESDYGRITGKRPLLVSLSTLSCYGRRQSFFQGEFIATLKLLQQGDIRDSGITGSWAGAFGQTQFMPSTYARIAEDFDGDGH</sequence>
<comment type="caution">
    <text evidence="2">The sequence shown here is derived from an EMBL/GenBank/DDBJ whole genome shotgun (WGS) entry which is preliminary data.</text>
</comment>
<name>A0A2M8QWK8_9BRAD</name>
<dbReference type="InterPro" id="IPR043426">
    <property type="entry name" value="MltB-like"/>
</dbReference>